<gene>
    <name evidence="1" type="ORF">Kirov_188</name>
</gene>
<protein>
    <submittedName>
        <fullName evidence="1">Uncharacterized protein</fullName>
    </submittedName>
</protein>
<keyword evidence="2" id="KW-1185">Reference proteome</keyword>
<evidence type="ECO:0000313" key="2">
    <source>
        <dbReference type="Proteomes" id="UP000594029"/>
    </source>
</evidence>
<accession>A0A7U3RXR7</accession>
<reference evidence="1 2" key="1">
    <citation type="submission" date="2020-10" db="EMBL/GenBank/DDBJ databases">
        <authorList>
            <person name="Kazantseva O.A."/>
            <person name="Piligrimova E.G."/>
            <person name="Shadrin A.M."/>
        </authorList>
    </citation>
    <scope>NUCLEOTIDE SEQUENCE [LARGE SCALE GENOMIC DNA]</scope>
</reference>
<organism evidence="1 2">
    <name type="scientific">Bacillus phage Kirov</name>
    <dbReference type="NCBI Taxonomy" id="2783539"/>
    <lineage>
        <taxon>Viruses</taxon>
        <taxon>Duplodnaviria</taxon>
        <taxon>Heunggongvirae</taxon>
        <taxon>Uroviricota</taxon>
        <taxon>Caudoviricetes</taxon>
        <taxon>Andregratiavirinae</taxon>
        <taxon>Kirovvirus</taxon>
        <taxon>Kirovvirus kirov</taxon>
    </lineage>
</organism>
<dbReference type="Proteomes" id="UP000594029">
    <property type="component" value="Segment"/>
</dbReference>
<dbReference type="EMBL" id="MW084976">
    <property type="protein sequence ID" value="QOV08387.1"/>
    <property type="molecule type" value="Genomic_DNA"/>
</dbReference>
<evidence type="ECO:0000313" key="1">
    <source>
        <dbReference type="EMBL" id="QOV08387.1"/>
    </source>
</evidence>
<sequence>MKDMFHCKFIHTDKCIDKENIDCNNCRLKDCNSCENNWSSNVCSQCRFKSEFKFTNKIGKGRIQMPYGLYCECGRKLTRLLERCECEND</sequence>
<proteinExistence type="predicted"/>
<name>A0A7U3RXR7_9CAUD</name>